<dbReference type="GO" id="GO:0016020">
    <property type="term" value="C:membrane"/>
    <property type="evidence" value="ECO:0007669"/>
    <property type="project" value="InterPro"/>
</dbReference>
<feature type="domain" description="Signal transduction histidine kinase internal region" evidence="4">
    <location>
        <begin position="768"/>
        <end position="844"/>
    </location>
</feature>
<evidence type="ECO:0000313" key="6">
    <source>
        <dbReference type="Proteomes" id="UP001060919"/>
    </source>
</evidence>
<proteinExistence type="predicted"/>
<dbReference type="InterPro" id="IPR011110">
    <property type="entry name" value="Reg_prop"/>
</dbReference>
<dbReference type="SUPFAM" id="SSF55874">
    <property type="entry name" value="ATPase domain of HSP90 chaperone/DNA topoisomerase II/histidine kinase"/>
    <property type="match status" value="1"/>
</dbReference>
<dbReference type="InterPro" id="IPR010559">
    <property type="entry name" value="Sig_transdc_His_kin_internal"/>
</dbReference>
<sequence length="982" mass="113818">MKYIIHLIFCFLVANPMYSQEVNSVNWNLENGLPSNETYQVTQDNKGFIWICTDHGVVRYNGQDFELFSTANGLVENTVFRIYQDYKNRLWFLGMSGTLCYWDKDTIIQHPANTQIEKILNYRASFANVAVDSNDVLYFTTRVKNIDGKEYYRVGVEDTILYLTILDDPNLKNTSLLLLNETTSLLLTNANKAVKGQTWKGELKEHQVAVANLLDVGGVKREYISSDSKQVFFKNDLVFIYDRIKNSLFQLKLKQQDKVILSAYLDQKEQLWLSTTKGLLFYGAAPFLDKPKLFFKDVRIASIYEDKEGNYWLATLNKGVFVISHWELLHFFKEEAMKIVKIVAYNDQIIGVGGNRVYQLNQHYPFEKAVRTIDPSIDLYDLKKWQNKLLVSNGFIGEQKGGDLLFDKKYYTSHRYSGKSIFVDKDEEKIMVGYAKGLWEIDKNFQKEQLCKNHWINAIEKKAKNEWWLGTTKGLFYYHKDRGELVSLGKQNRLLSQSILAINYFQNYLLVGTKGNGIIVLDPTTFQVLQQWTTLDGLSNVFVHCLTAENDSTLWVGTNQGANRLTIVEGKIKFSKTFDVHNYLPSNGVNDILIQGAMLWFATDRGIAQLPQKVLSPAKFDFEIPIYIKQIRINGNAVTLKDHYTLSYNQYNIVVDFLALSFNATNSVSYRYRLSNQKSQSKDWVYTKLPQINCNNLAPDYYELMIETKKKNGEWQKKGIKLSFEIYPHFTQTWSFLLLITTLIVLAVAIYIRHIIAQKNLEKELAEAEQKSLRSQLKPHFLFNAINSVVYFLYKNQKKQALKFLQKFAALMRSTLENSQHSLILLEKEINHLQLYLEMEYERLSSGSSYRHDFEIVHLNKIDVKKWNIPPMLLQPLVENAIIHGLAPKEGNRKLLIVLEEIDNGLRIKIEDNGIGRARAKEIKKQFFVKKTSQGLNLLKQRINTINKLLHVHIKISVEDVVDDFNCSTRFILHFPSTLKNK</sequence>
<dbReference type="EMBL" id="AP026867">
    <property type="protein sequence ID" value="BDS13792.1"/>
    <property type="molecule type" value="Genomic_DNA"/>
</dbReference>
<reference evidence="5" key="1">
    <citation type="submission" date="2022-09" db="EMBL/GenBank/DDBJ databases">
        <title>Aureispira anguillicida sp. nov., isolated from Leptocephalus of Japanese eel Anguilla japonica.</title>
        <authorList>
            <person name="Yuasa K."/>
            <person name="Mekata T."/>
            <person name="Ikunari K."/>
        </authorList>
    </citation>
    <scope>NUCLEOTIDE SEQUENCE</scope>
    <source>
        <strain evidence="5">EL160426</strain>
    </source>
</reference>
<evidence type="ECO:0000313" key="5">
    <source>
        <dbReference type="EMBL" id="BDS13792.1"/>
    </source>
</evidence>
<keyword evidence="2" id="KW-1133">Transmembrane helix</keyword>
<keyword evidence="3" id="KW-0732">Signal</keyword>
<keyword evidence="1" id="KW-0175">Coiled coil</keyword>
<evidence type="ECO:0000256" key="2">
    <source>
        <dbReference type="SAM" id="Phobius"/>
    </source>
</evidence>
<protein>
    <submittedName>
        <fullName evidence="5">Histidine kinase</fullName>
    </submittedName>
</protein>
<evidence type="ECO:0000259" key="4">
    <source>
        <dbReference type="Pfam" id="PF06580"/>
    </source>
</evidence>
<dbReference type="InterPro" id="IPR036890">
    <property type="entry name" value="HATPase_C_sf"/>
</dbReference>
<evidence type="ECO:0000256" key="3">
    <source>
        <dbReference type="SAM" id="SignalP"/>
    </source>
</evidence>
<keyword evidence="5" id="KW-0418">Kinase</keyword>
<dbReference type="Gene3D" id="2.130.10.10">
    <property type="entry name" value="YVTN repeat-like/Quinoprotein amine dehydrogenase"/>
    <property type="match status" value="2"/>
</dbReference>
<dbReference type="PANTHER" id="PTHR34220:SF7">
    <property type="entry name" value="SENSOR HISTIDINE KINASE YPDA"/>
    <property type="match status" value="1"/>
</dbReference>
<dbReference type="Pfam" id="PF06580">
    <property type="entry name" value="His_kinase"/>
    <property type="match status" value="1"/>
</dbReference>
<accession>A0A915YIU3</accession>
<dbReference type="InterPro" id="IPR050640">
    <property type="entry name" value="Bact_2-comp_sensor_kinase"/>
</dbReference>
<name>A0A915YIU3_9BACT</name>
<dbReference type="PANTHER" id="PTHR34220">
    <property type="entry name" value="SENSOR HISTIDINE KINASE YPDA"/>
    <property type="match status" value="1"/>
</dbReference>
<dbReference type="Gene3D" id="3.30.565.10">
    <property type="entry name" value="Histidine kinase-like ATPase, C-terminal domain"/>
    <property type="match status" value="1"/>
</dbReference>
<dbReference type="InterPro" id="IPR015943">
    <property type="entry name" value="WD40/YVTN_repeat-like_dom_sf"/>
</dbReference>
<dbReference type="RefSeq" id="WP_264789043.1">
    <property type="nucleotide sequence ID" value="NZ_AP026867.1"/>
</dbReference>
<dbReference type="InterPro" id="IPR013783">
    <property type="entry name" value="Ig-like_fold"/>
</dbReference>
<dbReference type="Proteomes" id="UP001060919">
    <property type="component" value="Chromosome"/>
</dbReference>
<dbReference type="AlphaFoldDB" id="A0A915YIU3"/>
<dbReference type="Gene3D" id="2.60.40.10">
    <property type="entry name" value="Immunoglobulins"/>
    <property type="match status" value="1"/>
</dbReference>
<dbReference type="GO" id="GO:0000155">
    <property type="term" value="F:phosphorelay sensor kinase activity"/>
    <property type="evidence" value="ECO:0007669"/>
    <property type="project" value="InterPro"/>
</dbReference>
<dbReference type="KEGG" id="aup:AsAng_0045540"/>
<keyword evidence="2" id="KW-0472">Membrane</keyword>
<keyword evidence="5" id="KW-0808">Transferase</keyword>
<feature type="chain" id="PRO_5038023119" evidence="3">
    <location>
        <begin position="20"/>
        <end position="982"/>
    </location>
</feature>
<organism evidence="5 6">
    <name type="scientific">Aureispira anguillae</name>
    <dbReference type="NCBI Taxonomy" id="2864201"/>
    <lineage>
        <taxon>Bacteria</taxon>
        <taxon>Pseudomonadati</taxon>
        <taxon>Bacteroidota</taxon>
        <taxon>Saprospiria</taxon>
        <taxon>Saprospirales</taxon>
        <taxon>Saprospiraceae</taxon>
        <taxon>Aureispira</taxon>
    </lineage>
</organism>
<dbReference type="Pfam" id="PF07494">
    <property type="entry name" value="Reg_prop"/>
    <property type="match status" value="2"/>
</dbReference>
<keyword evidence="6" id="KW-1185">Reference proteome</keyword>
<feature type="signal peptide" evidence="3">
    <location>
        <begin position="1"/>
        <end position="19"/>
    </location>
</feature>
<feature type="coiled-coil region" evidence="1">
    <location>
        <begin position="751"/>
        <end position="778"/>
    </location>
</feature>
<gene>
    <name evidence="5" type="ORF">AsAng_0045540</name>
</gene>
<dbReference type="SUPFAM" id="SSF63829">
    <property type="entry name" value="Calcium-dependent phosphotriesterase"/>
    <property type="match status" value="2"/>
</dbReference>
<keyword evidence="2" id="KW-0812">Transmembrane</keyword>
<evidence type="ECO:0000256" key="1">
    <source>
        <dbReference type="SAM" id="Coils"/>
    </source>
</evidence>
<feature type="transmembrane region" description="Helical" evidence="2">
    <location>
        <begin position="734"/>
        <end position="756"/>
    </location>
</feature>